<evidence type="ECO:0000313" key="1">
    <source>
        <dbReference type="EMBL" id="CAE0812416.1"/>
    </source>
</evidence>
<evidence type="ECO:0000313" key="2">
    <source>
        <dbReference type="EMBL" id="CAE0812420.1"/>
    </source>
</evidence>
<sequence length="126" mass="13122">MCSMQFAVGHDLANRFVLFCRIRAKDTQDMQSQAVQRPDQPVIVCACRGFCPYGSAVCNVFSCPRKQAHQNQGVDASAPFVTGSMACSAAFSGTGCTGSSATTSSACWVASFAVVVGFSATTSSAL</sequence>
<name>A0A6T2A956_9EUGL</name>
<dbReference type="AlphaFoldDB" id="A0A6T2A956"/>
<reference evidence="2" key="1">
    <citation type="submission" date="2021-01" db="EMBL/GenBank/DDBJ databases">
        <authorList>
            <person name="Corre E."/>
            <person name="Pelletier E."/>
            <person name="Niang G."/>
            <person name="Scheremetjew M."/>
            <person name="Finn R."/>
            <person name="Kale V."/>
            <person name="Holt S."/>
            <person name="Cochrane G."/>
            <person name="Meng A."/>
            <person name="Brown T."/>
            <person name="Cohen L."/>
        </authorList>
    </citation>
    <scope>NUCLEOTIDE SEQUENCE</scope>
    <source>
        <strain evidence="2">CCMP1594</strain>
    </source>
</reference>
<organism evidence="2">
    <name type="scientific">Eutreptiella gymnastica</name>
    <dbReference type="NCBI Taxonomy" id="73025"/>
    <lineage>
        <taxon>Eukaryota</taxon>
        <taxon>Discoba</taxon>
        <taxon>Euglenozoa</taxon>
        <taxon>Euglenida</taxon>
        <taxon>Spirocuta</taxon>
        <taxon>Euglenophyceae</taxon>
        <taxon>Eutreptiales</taxon>
        <taxon>Eutreptiaceae</taxon>
        <taxon>Eutreptiella</taxon>
    </lineage>
</organism>
<dbReference type="EMBL" id="HBJA01066951">
    <property type="protein sequence ID" value="CAE0812416.1"/>
    <property type="molecule type" value="Transcribed_RNA"/>
</dbReference>
<dbReference type="EMBL" id="HBJA01066955">
    <property type="protein sequence ID" value="CAE0812420.1"/>
    <property type="molecule type" value="Transcribed_RNA"/>
</dbReference>
<proteinExistence type="predicted"/>
<protein>
    <submittedName>
        <fullName evidence="2">Uncharacterized protein</fullName>
    </submittedName>
</protein>
<accession>A0A6T2A956</accession>
<gene>
    <name evidence="1" type="ORF">EGYM00163_LOCUS23566</name>
    <name evidence="2" type="ORF">EGYM00163_LOCUS23570</name>
</gene>